<dbReference type="AlphaFoldDB" id="A0A6G4UD46"/>
<keyword evidence="1" id="KW-0472">Membrane</keyword>
<dbReference type="EMBL" id="JAAKZV010000315">
    <property type="protein sequence ID" value="NGN69596.1"/>
    <property type="molecule type" value="Genomic_DNA"/>
</dbReference>
<dbReference type="Proteomes" id="UP000481583">
    <property type="component" value="Unassembled WGS sequence"/>
</dbReference>
<evidence type="ECO:0000313" key="3">
    <source>
        <dbReference type="Proteomes" id="UP000481583"/>
    </source>
</evidence>
<proteinExistence type="predicted"/>
<evidence type="ECO:0000256" key="1">
    <source>
        <dbReference type="SAM" id="Phobius"/>
    </source>
</evidence>
<evidence type="ECO:0000313" key="2">
    <source>
        <dbReference type="EMBL" id="NGN69596.1"/>
    </source>
</evidence>
<protein>
    <recommendedName>
        <fullName evidence="4">DUF2269 domain-containing protein</fullName>
    </recommendedName>
</protein>
<reference evidence="2 3" key="1">
    <citation type="submission" date="2020-02" db="EMBL/GenBank/DDBJ databases">
        <title>Whole-genome analyses of novel actinobacteria.</title>
        <authorList>
            <person name="Sahin N."/>
        </authorList>
    </citation>
    <scope>NUCLEOTIDE SEQUENCE [LARGE SCALE GENOMIC DNA]</scope>
    <source>
        <strain evidence="2 3">A7024</strain>
    </source>
</reference>
<dbReference type="RefSeq" id="WP_165244668.1">
    <property type="nucleotide sequence ID" value="NZ_JAAKZV010000315.1"/>
</dbReference>
<accession>A0A6G4UD46</accession>
<feature type="transmembrane region" description="Helical" evidence="1">
    <location>
        <begin position="102"/>
        <end position="122"/>
    </location>
</feature>
<feature type="transmembrane region" description="Helical" evidence="1">
    <location>
        <begin position="142"/>
        <end position="164"/>
    </location>
</feature>
<keyword evidence="1" id="KW-0812">Transmembrane</keyword>
<sequence length="174" mass="18642">MITEAPPTARARTSWRMRPTTRKLVLTLHVIASVALLGEVWGLTALNLYVTTSGGMDEDTARTAYDLMTVLVFAGGMPLSLTALATGILLGLGTKWGVTLHFWTFAKLVLNVSVIVIGITLFQPEAMAAAYENGTHTTGQQWSNVAAVGGQLAMLIAATALSVYKPKGRLRRAR</sequence>
<evidence type="ECO:0008006" key="4">
    <source>
        <dbReference type="Google" id="ProtNLM"/>
    </source>
</evidence>
<comment type="caution">
    <text evidence="2">The sequence shown here is derived from an EMBL/GenBank/DDBJ whole genome shotgun (WGS) entry which is preliminary data.</text>
</comment>
<organism evidence="2 3">
    <name type="scientific">Streptomyces coryli</name>
    <dbReference type="NCBI Taxonomy" id="1128680"/>
    <lineage>
        <taxon>Bacteria</taxon>
        <taxon>Bacillati</taxon>
        <taxon>Actinomycetota</taxon>
        <taxon>Actinomycetes</taxon>
        <taxon>Kitasatosporales</taxon>
        <taxon>Streptomycetaceae</taxon>
        <taxon>Streptomyces</taxon>
    </lineage>
</organism>
<keyword evidence="1" id="KW-1133">Transmembrane helix</keyword>
<name>A0A6G4UD46_9ACTN</name>
<feature type="transmembrane region" description="Helical" evidence="1">
    <location>
        <begin position="70"/>
        <end position="90"/>
    </location>
</feature>
<keyword evidence="3" id="KW-1185">Reference proteome</keyword>
<feature type="transmembrane region" description="Helical" evidence="1">
    <location>
        <begin position="24"/>
        <end position="50"/>
    </location>
</feature>
<gene>
    <name evidence="2" type="ORF">G5C51_37640</name>
</gene>